<dbReference type="AlphaFoldDB" id="L0AYU3"/>
<feature type="chain" id="PRO_5003939350" description="Signal peptide-containing protein" evidence="1">
    <location>
        <begin position="19"/>
        <end position="160"/>
    </location>
</feature>
<dbReference type="KEGG" id="beq:BEWA_029140"/>
<dbReference type="Pfam" id="PF04385">
    <property type="entry name" value="FAINT"/>
    <property type="match status" value="1"/>
</dbReference>
<dbReference type="EMBL" id="CP001669">
    <property type="protein sequence ID" value="AFZ80064.1"/>
    <property type="molecule type" value="Genomic_DNA"/>
</dbReference>
<evidence type="ECO:0000313" key="2">
    <source>
        <dbReference type="EMBL" id="AFZ80064.1"/>
    </source>
</evidence>
<keyword evidence="1" id="KW-0732">Signal</keyword>
<keyword evidence="3" id="KW-1185">Reference proteome</keyword>
<accession>L0AYU3</accession>
<protein>
    <recommendedName>
        <fullName evidence="4">Signal peptide-containing protein</fullName>
    </recommendedName>
</protein>
<dbReference type="RefSeq" id="XP_004829730.1">
    <property type="nucleotide sequence ID" value="XM_004829673.1"/>
</dbReference>
<dbReference type="Proteomes" id="UP000031512">
    <property type="component" value="Chromosome 1"/>
</dbReference>
<dbReference type="GeneID" id="15803493"/>
<evidence type="ECO:0000256" key="1">
    <source>
        <dbReference type="SAM" id="SignalP"/>
    </source>
</evidence>
<dbReference type="InterPro" id="IPR007480">
    <property type="entry name" value="DUF529"/>
</dbReference>
<name>L0AYU3_THEEQ</name>
<dbReference type="VEuPathDB" id="PiroplasmaDB:BEWA_029140"/>
<gene>
    <name evidence="2" type="ORF">BEWA_029140</name>
</gene>
<organism evidence="2 3">
    <name type="scientific">Theileria equi strain WA</name>
    <dbReference type="NCBI Taxonomy" id="1537102"/>
    <lineage>
        <taxon>Eukaryota</taxon>
        <taxon>Sar</taxon>
        <taxon>Alveolata</taxon>
        <taxon>Apicomplexa</taxon>
        <taxon>Aconoidasida</taxon>
        <taxon>Piroplasmida</taxon>
        <taxon>Theileriidae</taxon>
        <taxon>Theileria</taxon>
    </lineage>
</organism>
<evidence type="ECO:0008006" key="4">
    <source>
        <dbReference type="Google" id="ProtNLM"/>
    </source>
</evidence>
<proteinExistence type="predicted"/>
<feature type="signal peptide" evidence="1">
    <location>
        <begin position="1"/>
        <end position="18"/>
    </location>
</feature>
<sequence length="160" mass="18355">MNAIRLFLLLSILELYSCGNVGNNSICTANDIDDQFLEESLPLQRTPVTMDLYDPNEELFEIGEYIINGIYSGVIYPKEDYVVTTVVYDGNILWTATQGWECVYADVYSNVNTVLCMMSLKCGEELMYKALCGRVGRELHHIERVEAHRIVFRMKNRLPI</sequence>
<reference evidence="2 3" key="1">
    <citation type="journal article" date="2012" name="BMC Genomics">
        <title>Comparative genomic analysis and phylogenetic position of Theileria equi.</title>
        <authorList>
            <person name="Kappmeyer L.S."/>
            <person name="Thiagarajan M."/>
            <person name="Herndon D.R."/>
            <person name="Ramsay J.D."/>
            <person name="Caler E."/>
            <person name="Djikeng A."/>
            <person name="Gillespie J.J."/>
            <person name="Lau A.O."/>
            <person name="Roalson E.H."/>
            <person name="Silva J.C."/>
            <person name="Silva M.G."/>
            <person name="Suarez C.E."/>
            <person name="Ueti M.W."/>
            <person name="Nene V.M."/>
            <person name="Mealey R.H."/>
            <person name="Knowles D.P."/>
            <person name="Brayton K.A."/>
        </authorList>
    </citation>
    <scope>NUCLEOTIDE SEQUENCE [LARGE SCALE GENOMIC DNA]</scope>
    <source>
        <strain evidence="2 3">WA</strain>
    </source>
</reference>
<evidence type="ECO:0000313" key="3">
    <source>
        <dbReference type="Proteomes" id="UP000031512"/>
    </source>
</evidence>